<dbReference type="Proteomes" id="UP000671913">
    <property type="component" value="Chromosome"/>
</dbReference>
<dbReference type="Gene3D" id="3.30.565.10">
    <property type="entry name" value="Histidine kinase-like ATPase, C-terminal domain"/>
    <property type="match status" value="1"/>
</dbReference>
<dbReference type="InterPro" id="IPR036097">
    <property type="entry name" value="HisK_dim/P_sf"/>
</dbReference>
<evidence type="ECO:0000256" key="2">
    <source>
        <dbReference type="ARBA" id="ARBA00012438"/>
    </source>
</evidence>
<dbReference type="Pfam" id="PF02518">
    <property type="entry name" value="HATPase_c"/>
    <property type="match status" value="1"/>
</dbReference>
<keyword evidence="3" id="KW-0597">Phosphoprotein</keyword>
<dbReference type="GO" id="GO:0000155">
    <property type="term" value="F:phosphorelay sensor kinase activity"/>
    <property type="evidence" value="ECO:0007669"/>
    <property type="project" value="InterPro"/>
</dbReference>
<dbReference type="CDD" id="cd00130">
    <property type="entry name" value="PAS"/>
    <property type="match status" value="1"/>
</dbReference>
<evidence type="ECO:0000313" key="11">
    <source>
        <dbReference type="EMBL" id="QSZ27219.1"/>
    </source>
</evidence>
<sequence>MCDIKFETDKDQKLNWLYEILDSLNEFFILKNPNGVTIFLNKKLINFLGYAESDTNGNFNKFLRDVLHYSEIKEGGNLYKIGLKSKYGIKFYFNMTCNYINNSQNEKIGMIGFLKPTEDYRKSCYSFFKNRFQMIELLDIGIVIIDRDFNIEYLNESACSLLKVNYIEAVGKKINDILKRLNHDISVEDIMIKDRKVFYAINSNDEKFLSIEKGNIFDGSSCSIIIKDVTQKVKMDRIMEQTEKYNIMGELTASMIHEIKNSLTPIKGFIKILQMKYKDDQIYFESINSEVDRIIELTKDYLSIVKKEDSSNKILLKDVIEEYMTVIEAEASHRNIEIIKRYNDTPAVNIDPNHLKQILLNIFQNAFQAINKNGTIILATKFNPVTNKVIIKIADDGYGIERENLKRIMMPFYTTKKEGTGLGLPICKRILETYNGSLKILSKKGKGTIINIYLNVAVPNKEMLNCIMTP</sequence>
<dbReference type="InterPro" id="IPR036890">
    <property type="entry name" value="HATPase_C_sf"/>
</dbReference>
<evidence type="ECO:0000256" key="5">
    <source>
        <dbReference type="ARBA" id="ARBA00022741"/>
    </source>
</evidence>
<dbReference type="InterPro" id="IPR000014">
    <property type="entry name" value="PAS"/>
</dbReference>
<dbReference type="InterPro" id="IPR005467">
    <property type="entry name" value="His_kinase_dom"/>
</dbReference>
<dbReference type="KEGG" id="aaut:ACETAC_10345"/>
<evidence type="ECO:0000256" key="4">
    <source>
        <dbReference type="ARBA" id="ARBA00022679"/>
    </source>
</evidence>
<organism evidence="11 12">
    <name type="scientific">Aceticella autotrophica</name>
    <dbReference type="NCBI Taxonomy" id="2755338"/>
    <lineage>
        <taxon>Bacteria</taxon>
        <taxon>Bacillati</taxon>
        <taxon>Bacillota</taxon>
        <taxon>Clostridia</taxon>
        <taxon>Thermoanaerobacterales</taxon>
        <taxon>Thermoanaerobacteraceae</taxon>
        <taxon>Aceticella</taxon>
    </lineage>
</organism>
<keyword evidence="7" id="KW-0067">ATP-binding</keyword>
<dbReference type="EMBL" id="CP060096">
    <property type="protein sequence ID" value="QSZ27219.1"/>
    <property type="molecule type" value="Genomic_DNA"/>
</dbReference>
<keyword evidence="5" id="KW-0547">Nucleotide-binding</keyword>
<dbReference type="InterPro" id="IPR003661">
    <property type="entry name" value="HisK_dim/P_dom"/>
</dbReference>
<dbReference type="AlphaFoldDB" id="A0A975GA84"/>
<protein>
    <recommendedName>
        <fullName evidence="2">histidine kinase</fullName>
        <ecNumber evidence="2">2.7.13.3</ecNumber>
    </recommendedName>
</protein>
<dbReference type="InterPro" id="IPR004358">
    <property type="entry name" value="Sig_transdc_His_kin-like_C"/>
</dbReference>
<comment type="catalytic activity">
    <reaction evidence="1">
        <text>ATP + protein L-histidine = ADP + protein N-phospho-L-histidine.</text>
        <dbReference type="EC" id="2.7.13.3"/>
    </reaction>
</comment>
<dbReference type="SMART" id="SM00091">
    <property type="entry name" value="PAS"/>
    <property type="match status" value="2"/>
</dbReference>
<keyword evidence="6" id="KW-0418">Kinase</keyword>
<accession>A0A975GA84</accession>
<evidence type="ECO:0000256" key="8">
    <source>
        <dbReference type="ARBA" id="ARBA00023012"/>
    </source>
</evidence>
<evidence type="ECO:0000256" key="3">
    <source>
        <dbReference type="ARBA" id="ARBA00022553"/>
    </source>
</evidence>
<dbReference type="PANTHER" id="PTHR43065">
    <property type="entry name" value="SENSOR HISTIDINE KINASE"/>
    <property type="match status" value="1"/>
</dbReference>
<feature type="domain" description="PAS" evidence="10">
    <location>
        <begin position="13"/>
        <end position="68"/>
    </location>
</feature>
<evidence type="ECO:0000259" key="10">
    <source>
        <dbReference type="PROSITE" id="PS50112"/>
    </source>
</evidence>
<name>A0A975GA84_9THEO</name>
<dbReference type="Pfam" id="PF13426">
    <property type="entry name" value="PAS_9"/>
    <property type="match status" value="1"/>
</dbReference>
<dbReference type="RefSeq" id="WP_284679909.1">
    <property type="nucleotide sequence ID" value="NZ_CP060096.1"/>
</dbReference>
<dbReference type="InterPro" id="IPR003594">
    <property type="entry name" value="HATPase_dom"/>
</dbReference>
<evidence type="ECO:0000313" key="12">
    <source>
        <dbReference type="Proteomes" id="UP000671913"/>
    </source>
</evidence>
<keyword evidence="8" id="KW-0902">Two-component regulatory system</keyword>
<dbReference type="SUPFAM" id="SSF55785">
    <property type="entry name" value="PYP-like sensor domain (PAS domain)"/>
    <property type="match status" value="2"/>
</dbReference>
<gene>
    <name evidence="11" type="ORF">ACETAC_10345</name>
</gene>
<dbReference type="Gene3D" id="1.10.287.130">
    <property type="match status" value="1"/>
</dbReference>
<evidence type="ECO:0000256" key="1">
    <source>
        <dbReference type="ARBA" id="ARBA00000085"/>
    </source>
</evidence>
<dbReference type="CDD" id="cd00082">
    <property type="entry name" value="HisKA"/>
    <property type="match status" value="1"/>
</dbReference>
<evidence type="ECO:0000256" key="7">
    <source>
        <dbReference type="ARBA" id="ARBA00022840"/>
    </source>
</evidence>
<dbReference type="Gene3D" id="3.30.450.20">
    <property type="entry name" value="PAS domain"/>
    <property type="match status" value="2"/>
</dbReference>
<dbReference type="SUPFAM" id="SSF47384">
    <property type="entry name" value="Homodimeric domain of signal transducing histidine kinase"/>
    <property type="match status" value="1"/>
</dbReference>
<dbReference type="InterPro" id="IPR035965">
    <property type="entry name" value="PAS-like_dom_sf"/>
</dbReference>
<dbReference type="EC" id="2.7.13.3" evidence="2"/>
<evidence type="ECO:0000259" key="9">
    <source>
        <dbReference type="PROSITE" id="PS50109"/>
    </source>
</evidence>
<keyword evidence="12" id="KW-1185">Reference proteome</keyword>
<dbReference type="SMART" id="SM00388">
    <property type="entry name" value="HisKA"/>
    <property type="match status" value="1"/>
</dbReference>
<feature type="domain" description="Histidine kinase" evidence="9">
    <location>
        <begin position="254"/>
        <end position="458"/>
    </location>
</feature>
<dbReference type="SMART" id="SM00387">
    <property type="entry name" value="HATPase_c"/>
    <property type="match status" value="1"/>
</dbReference>
<dbReference type="PROSITE" id="PS50109">
    <property type="entry name" value="HIS_KIN"/>
    <property type="match status" value="1"/>
</dbReference>
<dbReference type="Pfam" id="PF13188">
    <property type="entry name" value="PAS_8"/>
    <property type="match status" value="1"/>
</dbReference>
<dbReference type="SUPFAM" id="SSF55874">
    <property type="entry name" value="ATPase domain of HSP90 chaperone/DNA topoisomerase II/histidine kinase"/>
    <property type="match status" value="1"/>
</dbReference>
<dbReference type="GO" id="GO:0005524">
    <property type="term" value="F:ATP binding"/>
    <property type="evidence" value="ECO:0007669"/>
    <property type="project" value="UniProtKB-KW"/>
</dbReference>
<dbReference type="Pfam" id="PF00512">
    <property type="entry name" value="HisKA"/>
    <property type="match status" value="1"/>
</dbReference>
<evidence type="ECO:0000256" key="6">
    <source>
        <dbReference type="ARBA" id="ARBA00022777"/>
    </source>
</evidence>
<dbReference type="PRINTS" id="PR00344">
    <property type="entry name" value="BCTRLSENSOR"/>
</dbReference>
<dbReference type="PANTHER" id="PTHR43065:SF10">
    <property type="entry name" value="PEROXIDE STRESS-ACTIVATED HISTIDINE KINASE MAK3"/>
    <property type="match status" value="1"/>
</dbReference>
<reference evidence="11" key="1">
    <citation type="submission" date="2020-08" db="EMBL/GenBank/DDBJ databases">
        <title>Genomic insights into the carbon and energy metabolism of the first obligate autotrophic acetogenic bacterium Aceticella autotrophica gen. nov., sp. nov.</title>
        <authorList>
            <person name="Toshchakov S.V."/>
            <person name="Elcheninov A.G."/>
            <person name="Kublanov I.V."/>
            <person name="Frolov E.N."/>
            <person name="Lebedinsky A.V."/>
        </authorList>
    </citation>
    <scope>NUCLEOTIDE SEQUENCE</scope>
    <source>
        <strain evidence="11">3443-3Ac</strain>
    </source>
</reference>
<keyword evidence="4" id="KW-0808">Transferase</keyword>
<proteinExistence type="predicted"/>
<dbReference type="PROSITE" id="PS50112">
    <property type="entry name" value="PAS"/>
    <property type="match status" value="1"/>
</dbReference>